<dbReference type="Proteomes" id="UP000246121">
    <property type="component" value="Unassembled WGS sequence"/>
</dbReference>
<evidence type="ECO:0000313" key="2">
    <source>
        <dbReference type="EMBL" id="PWU88121.1"/>
    </source>
</evidence>
<feature type="coiled-coil region" evidence="1">
    <location>
        <begin position="64"/>
        <end position="91"/>
    </location>
</feature>
<dbReference type="VEuPathDB" id="TriTrypDB:C3747_871g4"/>
<dbReference type="VEuPathDB" id="TriTrypDB:TcCLB.510247.10"/>
<dbReference type="AlphaFoldDB" id="A0A2V2UVW7"/>
<comment type="caution">
    <text evidence="2">The sequence shown here is derived from an EMBL/GenBank/DDBJ whole genome shotgun (WGS) entry which is preliminary data.</text>
</comment>
<dbReference type="VEuPathDB" id="TriTrypDB:TcG_12588"/>
<sequence length="400" mass="45419">MSDLHVFSSGDGGVIEMLEGYMERASLVSGAEKEALERLSLSDKEIAMLRSDFLAKRDGMSREIELEKAEKARLLGELELTKRNLETLKNTCVVASGENELSVLRQKICDLEEVVDVKNAHLESLNERLEGLVEELHDKREELFHVIGQLDDFVIKFEKAREGEKVAVEKLAARDQELFELERMHRELQTEHEQIVSHLQKQVEELRAQQSDDAIALEDLKGDIKGLRLSLQEAQGALREKNDEINRLKEEIIAQQEEAQALIDELAEERDQKSLEVSDSLKKLEEFVELMEGARKCEEEALQRSADAERSLCRAQEELERLRTRQVEGRDNPKASELDTLRAALDEACDVKEHAEEENKKLKLCVRLLTDALSKNQGRFTASSGVLEEACDALSNMQEG</sequence>
<name>A0A2V2UVW7_TRYCR</name>
<dbReference type="VEuPathDB" id="TriTrypDB:TCSYLVIO_006824"/>
<proteinExistence type="predicted"/>
<dbReference type="VEuPathDB" id="TriTrypDB:Tc_MARK_5581"/>
<organism evidence="2 3">
    <name type="scientific">Trypanosoma cruzi</name>
    <dbReference type="NCBI Taxonomy" id="5693"/>
    <lineage>
        <taxon>Eukaryota</taxon>
        <taxon>Discoba</taxon>
        <taxon>Euglenozoa</taxon>
        <taxon>Kinetoplastea</taxon>
        <taxon>Metakinetoplastina</taxon>
        <taxon>Trypanosomatida</taxon>
        <taxon>Trypanosomatidae</taxon>
        <taxon>Trypanosoma</taxon>
        <taxon>Schizotrypanum</taxon>
    </lineage>
</organism>
<dbReference type="VEuPathDB" id="TriTrypDB:TcCLB.506491.20"/>
<dbReference type="VEuPathDB" id="TriTrypDB:TcCL_NonESM06522"/>
<feature type="coiled-coil region" evidence="1">
    <location>
        <begin position="189"/>
        <end position="276"/>
    </location>
</feature>
<dbReference type="VEuPathDB" id="TriTrypDB:TCDM_11908"/>
<accession>A0A2V2UVW7</accession>
<reference evidence="2 3" key="1">
    <citation type="journal article" date="2018" name="Microb. Genom.">
        <title>Expanding an expanded genome: long-read sequencing of Trypanosoma cruzi.</title>
        <authorList>
            <person name="Berna L."/>
            <person name="Rodriguez M."/>
            <person name="Chiribao M.L."/>
            <person name="Parodi-Talice A."/>
            <person name="Pita S."/>
            <person name="Rijo G."/>
            <person name="Alvarez-Valin F."/>
            <person name="Robello C."/>
        </authorList>
    </citation>
    <scope>NUCLEOTIDE SEQUENCE [LARGE SCALE GENOMIC DNA]</scope>
    <source>
        <strain evidence="2 3">Dm28c</strain>
    </source>
</reference>
<dbReference type="VEuPathDB" id="TriTrypDB:ECC02_012473"/>
<protein>
    <submittedName>
        <fullName evidence="2">Putative R27-2 protein</fullName>
    </submittedName>
</protein>
<evidence type="ECO:0000313" key="3">
    <source>
        <dbReference type="Proteomes" id="UP000246121"/>
    </source>
</evidence>
<dbReference type="VEuPathDB" id="TriTrypDB:TcBrA4_0031830"/>
<feature type="coiled-coil region" evidence="1">
    <location>
        <begin position="115"/>
        <end position="142"/>
    </location>
</feature>
<gene>
    <name evidence="2" type="ORF">C4B63_79g1</name>
</gene>
<dbReference type="EMBL" id="PRFA01000079">
    <property type="protein sequence ID" value="PWU88121.1"/>
    <property type="molecule type" value="Genomic_DNA"/>
</dbReference>
<dbReference type="VEuPathDB" id="TriTrypDB:C3747_871g3"/>
<dbReference type="VEuPathDB" id="TriTrypDB:C4B63_79g1"/>
<keyword evidence="1" id="KW-0175">Coiled coil</keyword>
<evidence type="ECO:0000256" key="1">
    <source>
        <dbReference type="SAM" id="Coils"/>
    </source>
</evidence>